<dbReference type="SUPFAM" id="SSF53448">
    <property type="entry name" value="Nucleotide-diphospho-sugar transferases"/>
    <property type="match status" value="1"/>
</dbReference>
<keyword evidence="3" id="KW-1185">Reference proteome</keyword>
<name>A0AAE9Y5J5_9ACTN</name>
<dbReference type="EMBL" id="CP116942">
    <property type="protein sequence ID" value="WCO65836.1"/>
    <property type="molecule type" value="Genomic_DNA"/>
</dbReference>
<dbReference type="Gene3D" id="3.90.550.10">
    <property type="entry name" value="Spore Coat Polysaccharide Biosynthesis Protein SpsA, Chain A"/>
    <property type="match status" value="1"/>
</dbReference>
<keyword evidence="2" id="KW-0808">Transferase</keyword>
<dbReference type="AlphaFoldDB" id="A0AAE9Y5J5"/>
<dbReference type="Pfam" id="PF00483">
    <property type="entry name" value="NTP_transferase"/>
    <property type="match status" value="1"/>
</dbReference>
<dbReference type="PANTHER" id="PTHR42883">
    <property type="entry name" value="GLUCOSE-1-PHOSPHATE THYMIDYLTRANSFERASE"/>
    <property type="match status" value="1"/>
</dbReference>
<protein>
    <submittedName>
        <fullName evidence="2">Glucose-1-phosphate thymidylyltransferase</fullName>
        <ecNumber evidence="2">2.7.7.24</ecNumber>
    </submittedName>
</protein>
<dbReference type="GO" id="GO:0008879">
    <property type="term" value="F:glucose-1-phosphate thymidylyltransferase activity"/>
    <property type="evidence" value="ECO:0007669"/>
    <property type="project" value="UniProtKB-EC"/>
</dbReference>
<evidence type="ECO:0000259" key="1">
    <source>
        <dbReference type="Pfam" id="PF00483"/>
    </source>
</evidence>
<dbReference type="NCBIfam" id="TIGR01208">
    <property type="entry name" value="rmlA_long"/>
    <property type="match status" value="1"/>
</dbReference>
<evidence type="ECO:0000313" key="3">
    <source>
        <dbReference type="Proteomes" id="UP001216390"/>
    </source>
</evidence>
<dbReference type="EC" id="2.7.7.24" evidence="2"/>
<dbReference type="InterPro" id="IPR005908">
    <property type="entry name" value="G1P_thy_trans_l"/>
</dbReference>
<dbReference type="KEGG" id="ima:PO878_15135"/>
<dbReference type="InterPro" id="IPR005835">
    <property type="entry name" value="NTP_transferase_dom"/>
</dbReference>
<dbReference type="Proteomes" id="UP001216390">
    <property type="component" value="Chromosome"/>
</dbReference>
<reference evidence="2" key="1">
    <citation type="submission" date="2023-01" db="EMBL/GenBank/DDBJ databases">
        <title>The diversity of Class Acidimicrobiia in South China Sea sediment environments and the proposal of Iamia marina sp. nov., a novel species of the genus Iamia.</title>
        <authorList>
            <person name="He Y."/>
            <person name="Tian X."/>
        </authorList>
    </citation>
    <scope>NUCLEOTIDE SEQUENCE</scope>
    <source>
        <strain evidence="2">DSM 19957</strain>
    </source>
</reference>
<keyword evidence="2" id="KW-0548">Nucleotidyltransferase</keyword>
<feature type="domain" description="Nucleotidyl transferase" evidence="1">
    <location>
        <begin position="2"/>
        <end position="240"/>
    </location>
</feature>
<proteinExistence type="predicted"/>
<dbReference type="InterPro" id="IPR029044">
    <property type="entry name" value="Nucleotide-diphossugar_trans"/>
</dbReference>
<organism evidence="2 3">
    <name type="scientific">Iamia majanohamensis</name>
    <dbReference type="NCBI Taxonomy" id="467976"/>
    <lineage>
        <taxon>Bacteria</taxon>
        <taxon>Bacillati</taxon>
        <taxon>Actinomycetota</taxon>
        <taxon>Acidimicrobiia</taxon>
        <taxon>Acidimicrobiales</taxon>
        <taxon>Iamiaceae</taxon>
        <taxon>Iamia</taxon>
    </lineage>
</organism>
<evidence type="ECO:0000313" key="2">
    <source>
        <dbReference type="EMBL" id="WCO65836.1"/>
    </source>
</evidence>
<gene>
    <name evidence="2" type="ORF">PO878_15135</name>
</gene>
<dbReference type="CDD" id="cd04189">
    <property type="entry name" value="G1P_TT_long"/>
    <property type="match status" value="1"/>
</dbReference>
<dbReference type="PANTHER" id="PTHR42883:SF2">
    <property type="entry name" value="THYMIDYLYLTRANSFERASE"/>
    <property type="match status" value="1"/>
</dbReference>
<sequence>MKGLLLAGGRGTRLRPITHTRAKQLVPVANTPILFYGIAHMAEAGITDVGVIVGETADEVRAAVGDGSRWGVDVTYLPQDEPLGLAHCIRVAAPFLADDDFVMYLGDNLLEHGLAGLVQGAARDEARGLRPAARILLCPVDDPQRFGVAELGPGGDVVRIVEKPSDPPSDLAVTGAYLFTEAVHDAVAAIVPSERGELEVADALQWLIDRGRGVAHEVLSGWWLDTGKKDSLLEANRRVLATLTPRCEGTVDAASRLDGCVVVGPGAEVVGSRVQGPVILGPGARVVDSRVGPSVAVGPGVLIEASTVEDSVLLDRVHLRGVPRLVESLIGPDSEVLRTGRTPRATRLLLGDDASVELP</sequence>
<dbReference type="RefSeq" id="WP_272735362.1">
    <property type="nucleotide sequence ID" value="NZ_CP116942.1"/>
</dbReference>
<accession>A0AAE9Y5J5</accession>